<dbReference type="GO" id="GO:0000976">
    <property type="term" value="F:transcription cis-regulatory region binding"/>
    <property type="evidence" value="ECO:0007669"/>
    <property type="project" value="TreeGrafter"/>
</dbReference>
<comment type="subcellular location">
    <subcellularLocation>
        <location evidence="1">Nucleus</location>
    </subcellularLocation>
</comment>
<reference evidence="4" key="1">
    <citation type="journal article" date="2020" name="Stud. Mycol.">
        <title>101 Dothideomycetes genomes: a test case for predicting lifestyles and emergence of pathogens.</title>
        <authorList>
            <person name="Haridas S."/>
            <person name="Albert R."/>
            <person name="Binder M."/>
            <person name="Bloem J."/>
            <person name="Labutti K."/>
            <person name="Salamov A."/>
            <person name="Andreopoulos B."/>
            <person name="Baker S."/>
            <person name="Barry K."/>
            <person name="Bills G."/>
            <person name="Bluhm B."/>
            <person name="Cannon C."/>
            <person name="Castanera R."/>
            <person name="Culley D."/>
            <person name="Daum C."/>
            <person name="Ezra D."/>
            <person name="Gonzalez J."/>
            <person name="Henrissat B."/>
            <person name="Kuo A."/>
            <person name="Liang C."/>
            <person name="Lipzen A."/>
            <person name="Lutzoni F."/>
            <person name="Magnuson J."/>
            <person name="Mondo S."/>
            <person name="Nolan M."/>
            <person name="Ohm R."/>
            <person name="Pangilinan J."/>
            <person name="Park H.-J."/>
            <person name="Ramirez L."/>
            <person name="Alfaro M."/>
            <person name="Sun H."/>
            <person name="Tritt A."/>
            <person name="Yoshinaga Y."/>
            <person name="Zwiers L.-H."/>
            <person name="Turgeon B."/>
            <person name="Goodwin S."/>
            <person name="Spatafora J."/>
            <person name="Crous P."/>
            <person name="Grigoriev I."/>
        </authorList>
    </citation>
    <scope>NUCLEOTIDE SEQUENCE</scope>
    <source>
        <strain evidence="4">CBS 207.26</strain>
    </source>
</reference>
<evidence type="ECO:0000313" key="5">
    <source>
        <dbReference type="Proteomes" id="UP000800200"/>
    </source>
</evidence>
<dbReference type="InterPro" id="IPR001138">
    <property type="entry name" value="Zn2Cys6_DnaBD"/>
</dbReference>
<dbReference type="GO" id="GO:0005634">
    <property type="term" value="C:nucleus"/>
    <property type="evidence" value="ECO:0007669"/>
    <property type="project" value="UniProtKB-SubCell"/>
</dbReference>
<dbReference type="SUPFAM" id="SSF57701">
    <property type="entry name" value="Zn2/Cys6 DNA-binding domain"/>
    <property type="match status" value="1"/>
</dbReference>
<dbReference type="SMART" id="SM00066">
    <property type="entry name" value="GAL4"/>
    <property type="match status" value="1"/>
</dbReference>
<dbReference type="Pfam" id="PF00172">
    <property type="entry name" value="Zn_clus"/>
    <property type="match status" value="1"/>
</dbReference>
<dbReference type="PROSITE" id="PS00463">
    <property type="entry name" value="ZN2_CY6_FUNGAL_1"/>
    <property type="match status" value="1"/>
</dbReference>
<feature type="domain" description="Zn(2)-C6 fungal-type" evidence="3">
    <location>
        <begin position="10"/>
        <end position="38"/>
    </location>
</feature>
<dbReference type="InterPro" id="IPR036864">
    <property type="entry name" value="Zn2-C6_fun-type_DNA-bd_sf"/>
</dbReference>
<dbReference type="GO" id="GO:0000981">
    <property type="term" value="F:DNA-binding transcription factor activity, RNA polymerase II-specific"/>
    <property type="evidence" value="ECO:0007669"/>
    <property type="project" value="InterPro"/>
</dbReference>
<dbReference type="Proteomes" id="UP000800200">
    <property type="component" value="Unassembled WGS sequence"/>
</dbReference>
<dbReference type="CDD" id="cd00067">
    <property type="entry name" value="GAL4"/>
    <property type="match status" value="1"/>
</dbReference>
<sequence>MAITETAKKSCGTCRDRRVHCDRVVPVCSQCSGSKLKCKGYAFRLSWPSAGDRRRSMAVKAPLHSLSRVRPVSKHLAHVSFWDVQMHRHLTALGHTRPLLQIPMPWNPSELELGSNDLILYFYTSASQSLTTFGHDPQALGQALMRIALAGSTPSAAAVFNSLLALSSLHRYGVQTQAFRLKIATIKALAAATTCNLTAREVIQHAAAGMLLCSFEVHQASCTSSQWTWYISGVKQVLNAPCLKHFSRDSDLNALMDWVYYHDVMSRFTLRHWHGDVLEIPPKPSDMCRKEVYTPVRTAIGFHSTDAELQPTDQSMLANLELLAELSDTVMARPQDSMSVQQMEDYKGYIRILDWRVRNIPTQSKPTSDREQTVVAELFKLATLVYLNRISGNLLDQTDSIQANLNRAFTLFSQMDCCERQYPLFILGCEARTDEQRLTVLDLISRTEKRSSSRSLNHVRILVQALWAQDDLAEKELDYWDKLSSIISSCTIIPSLV</sequence>
<gene>
    <name evidence="4" type="ORF">K469DRAFT_719536</name>
</gene>
<dbReference type="OrthoDB" id="5130013at2759"/>
<dbReference type="Pfam" id="PF11951">
    <property type="entry name" value="Fungal_trans_2"/>
    <property type="match status" value="1"/>
</dbReference>
<evidence type="ECO:0000256" key="2">
    <source>
        <dbReference type="ARBA" id="ARBA00023242"/>
    </source>
</evidence>
<protein>
    <recommendedName>
        <fullName evidence="3">Zn(2)-C6 fungal-type domain-containing protein</fullName>
    </recommendedName>
</protein>
<dbReference type="AlphaFoldDB" id="A0A6A6DE55"/>
<dbReference type="Gene3D" id="4.10.240.10">
    <property type="entry name" value="Zn(2)-C6 fungal-type DNA-binding domain"/>
    <property type="match status" value="1"/>
</dbReference>
<dbReference type="GO" id="GO:0045944">
    <property type="term" value="P:positive regulation of transcription by RNA polymerase II"/>
    <property type="evidence" value="ECO:0007669"/>
    <property type="project" value="TreeGrafter"/>
</dbReference>
<proteinExistence type="predicted"/>
<keyword evidence="5" id="KW-1185">Reference proteome</keyword>
<dbReference type="InterPro" id="IPR021858">
    <property type="entry name" value="Fun_TF"/>
</dbReference>
<evidence type="ECO:0000256" key="1">
    <source>
        <dbReference type="ARBA" id="ARBA00004123"/>
    </source>
</evidence>
<dbReference type="PANTHER" id="PTHR37534">
    <property type="entry name" value="TRANSCRIPTIONAL ACTIVATOR PROTEIN UGA3"/>
    <property type="match status" value="1"/>
</dbReference>
<evidence type="ECO:0000313" key="4">
    <source>
        <dbReference type="EMBL" id="KAF2177774.1"/>
    </source>
</evidence>
<dbReference type="PANTHER" id="PTHR37534:SF39">
    <property type="entry name" value="TRANSCRIPTION FACTOR DOMAIN-CONTAINING PROTEIN"/>
    <property type="match status" value="1"/>
</dbReference>
<evidence type="ECO:0000259" key="3">
    <source>
        <dbReference type="PROSITE" id="PS50048"/>
    </source>
</evidence>
<dbReference type="PROSITE" id="PS50048">
    <property type="entry name" value="ZN2_CY6_FUNGAL_2"/>
    <property type="match status" value="1"/>
</dbReference>
<organism evidence="4 5">
    <name type="scientific">Zopfia rhizophila CBS 207.26</name>
    <dbReference type="NCBI Taxonomy" id="1314779"/>
    <lineage>
        <taxon>Eukaryota</taxon>
        <taxon>Fungi</taxon>
        <taxon>Dikarya</taxon>
        <taxon>Ascomycota</taxon>
        <taxon>Pezizomycotina</taxon>
        <taxon>Dothideomycetes</taxon>
        <taxon>Dothideomycetes incertae sedis</taxon>
        <taxon>Zopfiaceae</taxon>
        <taxon>Zopfia</taxon>
    </lineage>
</organism>
<name>A0A6A6DE55_9PEZI</name>
<dbReference type="GO" id="GO:0008270">
    <property type="term" value="F:zinc ion binding"/>
    <property type="evidence" value="ECO:0007669"/>
    <property type="project" value="InterPro"/>
</dbReference>
<accession>A0A6A6DE55</accession>
<dbReference type="EMBL" id="ML994684">
    <property type="protein sequence ID" value="KAF2177774.1"/>
    <property type="molecule type" value="Genomic_DNA"/>
</dbReference>
<keyword evidence="2" id="KW-0539">Nucleus</keyword>